<proteinExistence type="inferred from homology"/>
<dbReference type="InterPro" id="IPR038063">
    <property type="entry name" value="Transpep_catalytic_dom"/>
</dbReference>
<evidence type="ECO:0000256" key="6">
    <source>
        <dbReference type="ARBA" id="ARBA00023316"/>
    </source>
</evidence>
<dbReference type="RefSeq" id="WP_313974946.1">
    <property type="nucleotide sequence ID" value="NZ_JASJOS010000001.1"/>
</dbReference>
<evidence type="ECO:0000313" key="9">
    <source>
        <dbReference type="EMBL" id="MDJ1479067.1"/>
    </source>
</evidence>
<dbReference type="CDD" id="cd16913">
    <property type="entry name" value="YkuD_like"/>
    <property type="match status" value="1"/>
</dbReference>
<dbReference type="GO" id="GO:0004180">
    <property type="term" value="F:carboxypeptidase activity"/>
    <property type="evidence" value="ECO:0007669"/>
    <property type="project" value="UniProtKB-ARBA"/>
</dbReference>
<evidence type="ECO:0000256" key="3">
    <source>
        <dbReference type="ARBA" id="ARBA00022679"/>
    </source>
</evidence>
<organism evidence="9 12">
    <name type="scientific">Xanthocytophaga flava</name>
    <dbReference type="NCBI Taxonomy" id="3048013"/>
    <lineage>
        <taxon>Bacteria</taxon>
        <taxon>Pseudomonadati</taxon>
        <taxon>Bacteroidota</taxon>
        <taxon>Cytophagia</taxon>
        <taxon>Cytophagales</taxon>
        <taxon>Rhodocytophagaceae</taxon>
        <taxon>Xanthocytophaga</taxon>
    </lineage>
</organism>
<dbReference type="SUPFAM" id="SSF141523">
    <property type="entry name" value="L,D-transpeptidase catalytic domain-like"/>
    <property type="match status" value="1"/>
</dbReference>
<comment type="caution">
    <text evidence="9">The sequence shown here is derived from an EMBL/GenBank/DDBJ whole genome shotgun (WGS) entry which is preliminary data.</text>
</comment>
<reference evidence="9 11" key="1">
    <citation type="submission" date="2023-05" db="EMBL/GenBank/DDBJ databases">
        <authorList>
            <person name="Zhang X."/>
        </authorList>
    </citation>
    <scope>NUCLEOTIDE SEQUENCE</scope>
    <source>
        <strain evidence="10 11">DM2B3-1</strain>
        <strain evidence="9">YF14B1</strain>
    </source>
</reference>
<gene>
    <name evidence="9" type="ORF">QNI16_01150</name>
    <name evidence="10" type="ORF">QNI19_33560</name>
</gene>
<sequence length="261" mass="29566">MKTRSNVWVLFTLGGVLVIATTLLLCSAIPAKSFKTTQLEFERVKDAYEEKETVTQKLFSDKGLTINQSEIFLRVFKKEKQLELWAKEKGVNKTFQLLKTYKICSASGELGPKRKLGDYQVPEGFYVINRWNPVSNFHLSLGINYPNASDRILSDKKHPGDDIFIHGNCVSIGCMAMTDPMIKEIYIAFVEAKNAGQGLVPVHIFPSKLDDSSWDSLQAAALDDPSLLAFWKNLKPGYEWFENKKTLPKVNVDTKGRYSFQ</sequence>
<evidence type="ECO:0000256" key="1">
    <source>
        <dbReference type="ARBA" id="ARBA00004752"/>
    </source>
</evidence>
<dbReference type="AlphaFoldDB" id="A0AAE3QGQ6"/>
<evidence type="ECO:0000256" key="2">
    <source>
        <dbReference type="ARBA" id="ARBA00005992"/>
    </source>
</evidence>
<dbReference type="GO" id="GO:0008360">
    <property type="term" value="P:regulation of cell shape"/>
    <property type="evidence" value="ECO:0007669"/>
    <property type="project" value="UniProtKB-UniRule"/>
</dbReference>
<name>A0AAE3QGQ6_9BACT</name>
<dbReference type="PANTHER" id="PTHR36699">
    <property type="entry name" value="LD-TRANSPEPTIDASE"/>
    <property type="match status" value="1"/>
</dbReference>
<keyword evidence="6 7" id="KW-0961">Cell wall biogenesis/degradation</keyword>
<evidence type="ECO:0000313" key="10">
    <source>
        <dbReference type="EMBL" id="MDJ1497917.1"/>
    </source>
</evidence>
<keyword evidence="11" id="KW-1185">Reference proteome</keyword>
<dbReference type="GO" id="GO:0016740">
    <property type="term" value="F:transferase activity"/>
    <property type="evidence" value="ECO:0007669"/>
    <property type="project" value="UniProtKB-KW"/>
</dbReference>
<protein>
    <submittedName>
        <fullName evidence="9">L,D-transpeptidase family protein</fullName>
    </submittedName>
</protein>
<dbReference type="Proteomes" id="UP001228581">
    <property type="component" value="Unassembled WGS sequence"/>
</dbReference>
<dbReference type="GO" id="GO:0071555">
    <property type="term" value="P:cell wall organization"/>
    <property type="evidence" value="ECO:0007669"/>
    <property type="project" value="UniProtKB-UniRule"/>
</dbReference>
<dbReference type="InterPro" id="IPR005490">
    <property type="entry name" value="LD_TPept_cat_dom"/>
</dbReference>
<dbReference type="EMBL" id="JASJOT010000037">
    <property type="protein sequence ID" value="MDJ1497917.1"/>
    <property type="molecule type" value="Genomic_DNA"/>
</dbReference>
<keyword evidence="3" id="KW-0808">Transferase</keyword>
<evidence type="ECO:0000259" key="8">
    <source>
        <dbReference type="PROSITE" id="PS52029"/>
    </source>
</evidence>
<dbReference type="GO" id="GO:0009252">
    <property type="term" value="P:peptidoglycan biosynthetic process"/>
    <property type="evidence" value="ECO:0007669"/>
    <property type="project" value="UniProtKB-KW"/>
</dbReference>
<feature type="active site" description="Nucleophile" evidence="7">
    <location>
        <position position="174"/>
    </location>
</feature>
<dbReference type="PANTHER" id="PTHR36699:SF1">
    <property type="entry name" value="L,D-TRANSPEPTIDASE YAFK-RELATED"/>
    <property type="match status" value="1"/>
</dbReference>
<feature type="active site" description="Proton donor/acceptor" evidence="7">
    <location>
        <position position="166"/>
    </location>
</feature>
<feature type="domain" description="L,D-TPase catalytic" evidence="8">
    <location>
        <begin position="71"/>
        <end position="205"/>
    </location>
</feature>
<accession>A0AAE3QGQ6</accession>
<comment type="similarity">
    <text evidence="2">Belongs to the YkuD family.</text>
</comment>
<dbReference type="Proteomes" id="UP001241110">
    <property type="component" value="Unassembled WGS sequence"/>
</dbReference>
<dbReference type="PROSITE" id="PS52029">
    <property type="entry name" value="LD_TPASE"/>
    <property type="match status" value="1"/>
</dbReference>
<evidence type="ECO:0000313" key="12">
    <source>
        <dbReference type="Proteomes" id="UP001241110"/>
    </source>
</evidence>
<comment type="pathway">
    <text evidence="1 7">Cell wall biogenesis; peptidoglycan biosynthesis.</text>
</comment>
<keyword evidence="4 7" id="KW-0133">Cell shape</keyword>
<evidence type="ECO:0000256" key="4">
    <source>
        <dbReference type="ARBA" id="ARBA00022960"/>
    </source>
</evidence>
<dbReference type="Pfam" id="PF03734">
    <property type="entry name" value="YkuD"/>
    <property type="match status" value="1"/>
</dbReference>
<dbReference type="EMBL" id="JASJOS010000001">
    <property type="protein sequence ID" value="MDJ1479067.1"/>
    <property type="molecule type" value="Genomic_DNA"/>
</dbReference>
<evidence type="ECO:0000256" key="7">
    <source>
        <dbReference type="PROSITE-ProRule" id="PRU01373"/>
    </source>
</evidence>
<evidence type="ECO:0000313" key="11">
    <source>
        <dbReference type="Proteomes" id="UP001228581"/>
    </source>
</evidence>
<keyword evidence="5 7" id="KW-0573">Peptidoglycan synthesis</keyword>
<evidence type="ECO:0000256" key="5">
    <source>
        <dbReference type="ARBA" id="ARBA00022984"/>
    </source>
</evidence>